<gene>
    <name evidence="5" type="ORF">G443_004132</name>
</gene>
<sequence>MIPADGGTGGDGALLVRRAAMTLLARKGAARTHPAGVQWLGPAADRAENAGDATARPPLRPVGSFDVSFGPVTPLVARVDEFATLRSAWRSAQLGRAGAVLLGGEAGVGKSRLLAELTALANADDAVVLGGRCLDLDRAGLPYLPFAEALGRVVSATGELPAIASRRAELGRLLPGLEIPHDTGSADGPPERLRLFDAVHGLLADLASDRPVLLALEDLHWADASTRDLVRFLVSRLGHQRLLVVATYRSDDLHRQHPLRPVIGELSRLPSVLRMSLRPFTPAETLDFVRVLTGDQLPDSVTRGIASRSEGNAFFCEELAEACRERGTLDNGLPAVLSDLLLARVERLSGDAQRAVRAAACGEGVTTSHAALVAASGLEDTVAEDALYEAVRQHVLVATTDGAYTFRHALVREAVYNDLLPGERVRLHQGFARVADDQGTTTALAYHARQSNDLPVALAASVTAAREVRRMGAPGESLHHLEQALQLWDRVAEPERVSGVDHLALLRETSTTAESAGELERAAAHARAAVRVADSAATPEARAAARAELAARLIPLEVHAAEISTVLADAWDLVAPRAASQERAAVLALMARSWVWLREDDIDLPALRRHAEDAIVDAESVGAEQVAIDAMVTLAVFASMERQVSRSLALGLRAAERATAIGAHQVELRARKNYAIHLSWLGHYSEGRHALKTITQRSEEIGVLWGGIALDCYQDLILISTWTGHWEEALAIADLSDRTPPALFQQRLDAVTLPILSGLGRHDEFDRLAARLDRDSRESVTRFLVQYGRAVHLHSLGRHREALHHVRHALAWIFRIERMHASNAVGCLRLGLSCCAELTQVARRSGDTDTLAEIRGLADGFIAQVREIRDERPDRPWGSPESAARSTQAEGRWAEAEYGRLLGRNDPATWRSALALSEGLRAWQAHIRFGLAQALTARGDRPGGDREAAAALALADEIGAAPLRTRIERFRAGSRLSEPGEGAHDAAPDHHPTPPGTPDPLTPRERSALELAAAGLTNRQIGEDLHISPKTVSVHLSRVMAKLGATSRTEAVARAYEQGLLTVEN</sequence>
<comment type="caution">
    <text evidence="5">The sequence shown here is derived from an EMBL/GenBank/DDBJ whole genome shotgun (WGS) entry which is preliminary data.</text>
</comment>
<keyword evidence="1" id="KW-0547">Nucleotide-binding</keyword>
<feature type="region of interest" description="Disordered" evidence="3">
    <location>
        <begin position="872"/>
        <end position="891"/>
    </location>
</feature>
<feature type="region of interest" description="Disordered" evidence="3">
    <location>
        <begin position="975"/>
        <end position="1003"/>
    </location>
</feature>
<feature type="domain" description="HTH luxR-type" evidence="4">
    <location>
        <begin position="994"/>
        <end position="1059"/>
    </location>
</feature>
<dbReference type="SMART" id="SM00421">
    <property type="entry name" value="HTH_LUXR"/>
    <property type="match status" value="1"/>
</dbReference>
<dbReference type="Proteomes" id="UP000791080">
    <property type="component" value="Unassembled WGS sequence"/>
</dbReference>
<organism evidence="5 6">
    <name type="scientific">Actinoalloteichus caeruleus DSM 43889</name>
    <dbReference type="NCBI Taxonomy" id="1120930"/>
    <lineage>
        <taxon>Bacteria</taxon>
        <taxon>Bacillati</taxon>
        <taxon>Actinomycetota</taxon>
        <taxon>Actinomycetes</taxon>
        <taxon>Pseudonocardiales</taxon>
        <taxon>Pseudonocardiaceae</taxon>
        <taxon>Actinoalloteichus</taxon>
        <taxon>Actinoalloteichus cyanogriseus</taxon>
    </lineage>
</organism>
<dbReference type="Gene3D" id="1.10.10.10">
    <property type="entry name" value="Winged helix-like DNA-binding domain superfamily/Winged helix DNA-binding domain"/>
    <property type="match status" value="1"/>
</dbReference>
<dbReference type="SUPFAM" id="SSF52540">
    <property type="entry name" value="P-loop containing nucleoside triphosphate hydrolases"/>
    <property type="match status" value="1"/>
</dbReference>
<dbReference type="PROSITE" id="PS50043">
    <property type="entry name" value="HTH_LUXR_2"/>
    <property type="match status" value="1"/>
</dbReference>
<dbReference type="RefSeq" id="WP_051314002.1">
    <property type="nucleotide sequence ID" value="NZ_AUBJ02000001.1"/>
</dbReference>
<dbReference type="CDD" id="cd06170">
    <property type="entry name" value="LuxR_C_like"/>
    <property type="match status" value="1"/>
</dbReference>
<feature type="compositionally biased region" description="Basic and acidic residues" evidence="3">
    <location>
        <begin position="981"/>
        <end position="992"/>
    </location>
</feature>
<accession>A0ABT1JMV1</accession>
<dbReference type="Pfam" id="PF00196">
    <property type="entry name" value="GerE"/>
    <property type="match status" value="1"/>
</dbReference>
<dbReference type="SUPFAM" id="SSF46894">
    <property type="entry name" value="C-terminal effector domain of the bipartite response regulators"/>
    <property type="match status" value="1"/>
</dbReference>
<proteinExistence type="predicted"/>
<name>A0ABT1JMV1_ACTCY</name>
<dbReference type="EMBL" id="AUBJ02000001">
    <property type="protein sequence ID" value="MCP2333862.1"/>
    <property type="molecule type" value="Genomic_DNA"/>
</dbReference>
<reference evidence="5 6" key="1">
    <citation type="submission" date="2013-07" db="EMBL/GenBank/DDBJ databases">
        <authorList>
            <consortium name="DOE Joint Genome Institute"/>
            <person name="Reeve W."/>
            <person name="Huntemann M."/>
            <person name="Han J."/>
            <person name="Chen A."/>
            <person name="Kyrpides N."/>
            <person name="Mavromatis K."/>
            <person name="Markowitz V."/>
            <person name="Palaniappan K."/>
            <person name="Ivanova N."/>
            <person name="Schaumberg A."/>
            <person name="Pati A."/>
            <person name="Liolios K."/>
            <person name="Nordberg H.P."/>
            <person name="Cantor M.N."/>
            <person name="Hua S.X."/>
            <person name="Woyke T."/>
        </authorList>
    </citation>
    <scope>NUCLEOTIDE SEQUENCE [LARGE SCALE GENOMIC DNA]</scope>
    <source>
        <strain evidence="5 6">DSM 43889</strain>
    </source>
</reference>
<protein>
    <submittedName>
        <fullName evidence="5">Regulatory protein, luxR family</fullName>
    </submittedName>
</protein>
<evidence type="ECO:0000313" key="5">
    <source>
        <dbReference type="EMBL" id="MCP2333862.1"/>
    </source>
</evidence>
<dbReference type="InterPro" id="IPR027417">
    <property type="entry name" value="P-loop_NTPase"/>
</dbReference>
<keyword evidence="2" id="KW-0067">ATP-binding</keyword>
<evidence type="ECO:0000259" key="4">
    <source>
        <dbReference type="PROSITE" id="PS50043"/>
    </source>
</evidence>
<dbReference type="InterPro" id="IPR016032">
    <property type="entry name" value="Sig_transdc_resp-reg_C-effctor"/>
</dbReference>
<keyword evidence="6" id="KW-1185">Reference proteome</keyword>
<dbReference type="PANTHER" id="PTHR16305">
    <property type="entry name" value="TESTICULAR SOLUBLE ADENYLYL CYCLASE"/>
    <property type="match status" value="1"/>
</dbReference>
<dbReference type="InterPro" id="IPR000792">
    <property type="entry name" value="Tscrpt_reg_LuxR_C"/>
</dbReference>
<dbReference type="PRINTS" id="PR00038">
    <property type="entry name" value="HTHLUXR"/>
</dbReference>
<dbReference type="PROSITE" id="PS00622">
    <property type="entry name" value="HTH_LUXR_1"/>
    <property type="match status" value="1"/>
</dbReference>
<evidence type="ECO:0000256" key="1">
    <source>
        <dbReference type="ARBA" id="ARBA00022741"/>
    </source>
</evidence>
<evidence type="ECO:0000256" key="3">
    <source>
        <dbReference type="SAM" id="MobiDB-lite"/>
    </source>
</evidence>
<dbReference type="InterPro" id="IPR036388">
    <property type="entry name" value="WH-like_DNA-bd_sf"/>
</dbReference>
<evidence type="ECO:0000256" key="2">
    <source>
        <dbReference type="ARBA" id="ARBA00022840"/>
    </source>
</evidence>
<reference evidence="5 6" key="2">
    <citation type="submission" date="2022-06" db="EMBL/GenBank/DDBJ databases">
        <title>Genomic Encyclopedia of Type Strains, Phase I: the one thousand microbial genomes (KMG-I) project.</title>
        <authorList>
            <person name="Kyrpides N."/>
        </authorList>
    </citation>
    <scope>NUCLEOTIDE SEQUENCE [LARGE SCALE GENOMIC DNA]</scope>
    <source>
        <strain evidence="5 6">DSM 43889</strain>
    </source>
</reference>
<evidence type="ECO:0000313" key="6">
    <source>
        <dbReference type="Proteomes" id="UP000791080"/>
    </source>
</evidence>
<dbReference type="PANTHER" id="PTHR16305:SF35">
    <property type="entry name" value="TRANSCRIPTIONAL ACTIVATOR DOMAIN"/>
    <property type="match status" value="1"/>
</dbReference>
<dbReference type="Pfam" id="PF13191">
    <property type="entry name" value="AAA_16"/>
    <property type="match status" value="1"/>
</dbReference>
<dbReference type="InterPro" id="IPR041664">
    <property type="entry name" value="AAA_16"/>
</dbReference>